<sequence>MNPLDITYVLPSKLINGQIVVLNGLPYIFSSRVEHDIKFAAFETEGYGIIVTHTNISGSKCSIELDRKVWFDSVKGWVIL</sequence>
<proteinExistence type="predicted"/>
<name>A0A0B5A4B2_9CAUD</name>
<evidence type="ECO:0000313" key="1">
    <source>
        <dbReference type="EMBL" id="AJD81901.1"/>
    </source>
</evidence>
<dbReference type="RefSeq" id="YP_009200352.1">
    <property type="nucleotide sequence ID" value="NC_028820.1"/>
</dbReference>
<dbReference type="GeneID" id="26627415"/>
<evidence type="ECO:0000313" key="2">
    <source>
        <dbReference type="Proteomes" id="UP000031805"/>
    </source>
</evidence>
<protein>
    <submittedName>
        <fullName evidence="1">Uncharacterized protein</fullName>
    </submittedName>
</protein>
<keyword evidence="2" id="KW-1185">Reference proteome</keyword>
<reference evidence="1 2" key="1">
    <citation type="submission" date="2014-11" db="EMBL/GenBank/DDBJ databases">
        <title>Complete genome sequence of vB_YenM_TG1, a broad host range bacteriophage which infects Yersinia enterocolitica.</title>
        <authorList>
            <person name="Leon-Velarde C.G."/>
            <person name="Kropinski A.M."/>
            <person name="Chen S."/>
            <person name="Griffiths M.W."/>
            <person name="Odumeru J.A."/>
        </authorList>
    </citation>
    <scope>NUCLEOTIDE SEQUENCE [LARGE SCALE GENOMIC DNA]</scope>
</reference>
<gene>
    <name evidence="1" type="ORF">YenMTG1_091</name>
</gene>
<dbReference type="KEGG" id="vg:26627415"/>
<organism evidence="1 2">
    <name type="scientific">Yersinia phage vB_YenM_TG1</name>
    <dbReference type="NCBI Taxonomy" id="1589265"/>
    <lineage>
        <taxon>Viruses</taxon>
        <taxon>Duplodnaviria</taxon>
        <taxon>Heunggongvirae</taxon>
        <taxon>Uroviricota</taxon>
        <taxon>Caudoviricetes</taxon>
        <taxon>Pantevenvirales</taxon>
        <taxon>Straboviridae</taxon>
        <taxon>Tevenvirinae</taxon>
        <taxon>Tegunavirus</taxon>
        <taxon>Tegunavirus yenmtg1</taxon>
    </lineage>
</organism>
<accession>A0A0B5A4B2</accession>
<dbReference type="Proteomes" id="UP000031805">
    <property type="component" value="Segment"/>
</dbReference>
<dbReference type="EMBL" id="KP202158">
    <property type="protein sequence ID" value="AJD81901.1"/>
    <property type="molecule type" value="Genomic_DNA"/>
</dbReference>